<dbReference type="Pfam" id="PF22484">
    <property type="entry name" value="DUF6986"/>
    <property type="match status" value="2"/>
</dbReference>
<name>A0ABW4TQJ4_9ACTN</name>
<reference evidence="2" key="1">
    <citation type="journal article" date="2019" name="Int. J. Syst. Evol. Microbiol.">
        <title>The Global Catalogue of Microorganisms (GCM) 10K type strain sequencing project: providing services to taxonomists for standard genome sequencing and annotation.</title>
        <authorList>
            <consortium name="The Broad Institute Genomics Platform"/>
            <consortium name="The Broad Institute Genome Sequencing Center for Infectious Disease"/>
            <person name="Wu L."/>
            <person name="Ma J."/>
        </authorList>
    </citation>
    <scope>NUCLEOTIDE SEQUENCE [LARGE SCALE GENOMIC DNA]</scope>
    <source>
        <strain evidence="2">CGMCC 1.12477</strain>
    </source>
</reference>
<comment type="caution">
    <text evidence="1">The sequence shown here is derived from an EMBL/GenBank/DDBJ whole genome shotgun (WGS) entry which is preliminary data.</text>
</comment>
<protein>
    <submittedName>
        <fullName evidence="1">DUF6986 family protein</fullName>
    </submittedName>
</protein>
<dbReference type="EMBL" id="JBHUGD010000003">
    <property type="protein sequence ID" value="MFD1947997.1"/>
    <property type="molecule type" value="Genomic_DNA"/>
</dbReference>
<proteinExistence type="predicted"/>
<dbReference type="RefSeq" id="WP_343919620.1">
    <property type="nucleotide sequence ID" value="NZ_BAAAJT010000002.1"/>
</dbReference>
<sequence length="315" mass="34345">MDLDGLTAEVDEILADVEEPPTTPHLRLAERRPVHSWYVVAGDFHADHVRDVGREAEGLILEHAEEFLDCLGGDDALMAKVLEKLAAEPVEDLRLDFTPWTGDRVVDRAAVSWTSASASGDLPDHAGIRIPALGRETRARAVRTLGRFLEGVGEVPPGFVVTVRTVTGVAQVEALVHLAERVEKELTGNLRFEVQLESPRAVISPEGVLEIARMLDEGRDRIAAVQLVPDGFGSDRLLEHALTQVQVAAHGRDLRLVDGATVRIARGDTVVDVWTRHLAQVRRALERGLLQGRDAHPAALPSRYAATYAFSDSSA</sequence>
<keyword evidence="2" id="KW-1185">Reference proteome</keyword>
<gene>
    <name evidence="1" type="ORF">ACFSDE_14450</name>
</gene>
<organism evidence="1 2">
    <name type="scientific">Nocardioides aestuarii</name>
    <dbReference type="NCBI Taxonomy" id="252231"/>
    <lineage>
        <taxon>Bacteria</taxon>
        <taxon>Bacillati</taxon>
        <taxon>Actinomycetota</taxon>
        <taxon>Actinomycetes</taxon>
        <taxon>Propionibacteriales</taxon>
        <taxon>Nocardioidaceae</taxon>
        <taxon>Nocardioides</taxon>
    </lineage>
</organism>
<accession>A0ABW4TQJ4</accession>
<evidence type="ECO:0000313" key="1">
    <source>
        <dbReference type="EMBL" id="MFD1947997.1"/>
    </source>
</evidence>
<dbReference type="Proteomes" id="UP001597351">
    <property type="component" value="Unassembled WGS sequence"/>
</dbReference>
<evidence type="ECO:0000313" key="2">
    <source>
        <dbReference type="Proteomes" id="UP001597351"/>
    </source>
</evidence>
<dbReference type="InterPro" id="IPR054255">
    <property type="entry name" value="DUF6986"/>
</dbReference>